<name>A0A8T0H343_CERPU</name>
<keyword evidence="1" id="KW-0732">Signal</keyword>
<dbReference type="EMBL" id="CM026428">
    <property type="protein sequence ID" value="KAG0565740.1"/>
    <property type="molecule type" value="Genomic_DNA"/>
</dbReference>
<feature type="chain" id="PRO_5035880329" evidence="1">
    <location>
        <begin position="24"/>
        <end position="91"/>
    </location>
</feature>
<evidence type="ECO:0000313" key="3">
    <source>
        <dbReference type="Proteomes" id="UP000822688"/>
    </source>
</evidence>
<comment type="caution">
    <text evidence="2">The sequence shown here is derived from an EMBL/GenBank/DDBJ whole genome shotgun (WGS) entry which is preliminary data.</text>
</comment>
<evidence type="ECO:0000256" key="1">
    <source>
        <dbReference type="SAM" id="SignalP"/>
    </source>
</evidence>
<dbReference type="AlphaFoldDB" id="A0A8T0H343"/>
<keyword evidence="3" id="KW-1185">Reference proteome</keyword>
<gene>
    <name evidence="2" type="ORF">KC19_7G011600</name>
</gene>
<proteinExistence type="predicted"/>
<protein>
    <submittedName>
        <fullName evidence="2">Uncharacterized protein</fullName>
    </submittedName>
</protein>
<dbReference type="Proteomes" id="UP000822688">
    <property type="component" value="Chromosome 7"/>
</dbReference>
<sequence>MAISVWHLSWLSSEVGMPAKCLAHVWSLRTVLLFGADSLMRTGNPISSIILPGAIYNQFIYRTFGCMFSDCIYRNLYFLQAICYWMQLYRC</sequence>
<reference evidence="2" key="1">
    <citation type="submission" date="2020-06" db="EMBL/GenBank/DDBJ databases">
        <title>WGS assembly of Ceratodon purpureus strain R40.</title>
        <authorList>
            <person name="Carey S.B."/>
            <person name="Jenkins J."/>
            <person name="Shu S."/>
            <person name="Lovell J.T."/>
            <person name="Sreedasyam A."/>
            <person name="Maumus F."/>
            <person name="Tiley G.P."/>
            <person name="Fernandez-Pozo N."/>
            <person name="Barry K."/>
            <person name="Chen C."/>
            <person name="Wang M."/>
            <person name="Lipzen A."/>
            <person name="Daum C."/>
            <person name="Saski C.A."/>
            <person name="Payton A.C."/>
            <person name="Mcbreen J.C."/>
            <person name="Conrad R.E."/>
            <person name="Kollar L.M."/>
            <person name="Olsson S."/>
            <person name="Huttunen S."/>
            <person name="Landis J.B."/>
            <person name="Wickett N.J."/>
            <person name="Johnson M.G."/>
            <person name="Rensing S.A."/>
            <person name="Grimwood J."/>
            <person name="Schmutz J."/>
            <person name="Mcdaniel S.F."/>
        </authorList>
    </citation>
    <scope>NUCLEOTIDE SEQUENCE</scope>
    <source>
        <strain evidence="2">R40</strain>
    </source>
</reference>
<accession>A0A8T0H343</accession>
<evidence type="ECO:0000313" key="2">
    <source>
        <dbReference type="EMBL" id="KAG0565740.1"/>
    </source>
</evidence>
<feature type="signal peptide" evidence="1">
    <location>
        <begin position="1"/>
        <end position="23"/>
    </location>
</feature>
<organism evidence="2 3">
    <name type="scientific">Ceratodon purpureus</name>
    <name type="common">Fire moss</name>
    <name type="synonym">Dicranum purpureum</name>
    <dbReference type="NCBI Taxonomy" id="3225"/>
    <lineage>
        <taxon>Eukaryota</taxon>
        <taxon>Viridiplantae</taxon>
        <taxon>Streptophyta</taxon>
        <taxon>Embryophyta</taxon>
        <taxon>Bryophyta</taxon>
        <taxon>Bryophytina</taxon>
        <taxon>Bryopsida</taxon>
        <taxon>Dicranidae</taxon>
        <taxon>Pseudoditrichales</taxon>
        <taxon>Ditrichaceae</taxon>
        <taxon>Ceratodon</taxon>
    </lineage>
</organism>